<evidence type="ECO:0000313" key="2">
    <source>
        <dbReference type="EMBL" id="EYC52960.1"/>
    </source>
</evidence>
<name>A0A016XM46_9BURK</name>
<dbReference type="eggNOG" id="COG2327">
    <property type="taxonomic scope" value="Bacteria"/>
</dbReference>
<feature type="domain" description="Polysaccharide pyruvyl transferase" evidence="1">
    <location>
        <begin position="43"/>
        <end position="268"/>
    </location>
</feature>
<dbReference type="Proteomes" id="UP000023268">
    <property type="component" value="Unassembled WGS sequence"/>
</dbReference>
<dbReference type="AlphaFoldDB" id="A0A016XM46"/>
<comment type="caution">
    <text evidence="2">The sequence shown here is derived from an EMBL/GenBank/DDBJ whole genome shotgun (WGS) entry which is preliminary data.</text>
</comment>
<proteinExistence type="predicted"/>
<accession>A0A016XM46</accession>
<dbReference type="OrthoDB" id="1123495at2"/>
<dbReference type="EMBL" id="JEMG01000001">
    <property type="protein sequence ID" value="EYC52960.1"/>
    <property type="molecule type" value="Genomic_DNA"/>
</dbReference>
<sequence>MKFVILNDTREQPHFGCHRVMRTIEELLGKRGATVSARVFGTDRWEKDQRFLKALRVCDAILINGEGSLHHGRPRAERVLKVVDHPLRQGKPVYIVNALYQANPPEWSRYLDKVDLILTRDSRSSRELSRVYSGPLHQALDLSMHVQHPADSITSRQRLAFGDSVDPATTQLLVDAYRKTQGSVFLPVMRTLKSRRPSWPAPLRAWRDFYIHVHAKLNRWRDDSIRFVADDHAFLHELENSALHITGRFHGVCLSLLAQTPVLTVASNSWKIEALLDDLGLSRQRLITPQALRELDMTQLRLDFSAQEKERMTEALAASRRMVESVFDRMAGVTRPTSA</sequence>
<evidence type="ECO:0000259" key="1">
    <source>
        <dbReference type="Pfam" id="PF04230"/>
    </source>
</evidence>
<reference evidence="2 3" key="1">
    <citation type="submission" date="2014-02" db="EMBL/GenBank/DDBJ databases">
        <title>Draft Genome of Hylemonella gracilis isolated from the Niagara River.</title>
        <authorList>
            <person name="Pawlowski D.R."/>
            <person name="Koudelka G.B."/>
        </authorList>
    </citation>
    <scope>NUCLEOTIDE SEQUENCE [LARGE SCALE GENOMIC DNA]</scope>
    <source>
        <strain evidence="2 3">Niagara R</strain>
    </source>
</reference>
<organism evidence="2 3">
    <name type="scientific">Hylemonella gracilis str. Niagara R</name>
    <dbReference type="NCBI Taxonomy" id="1458275"/>
    <lineage>
        <taxon>Bacteria</taxon>
        <taxon>Pseudomonadati</taxon>
        <taxon>Pseudomonadota</taxon>
        <taxon>Betaproteobacteria</taxon>
        <taxon>Burkholderiales</taxon>
        <taxon>Comamonadaceae</taxon>
        <taxon>Hylemonella</taxon>
    </lineage>
</organism>
<gene>
    <name evidence="2" type="ORF">AZ34_15390</name>
</gene>
<protein>
    <recommendedName>
        <fullName evidence="1">Polysaccharide pyruvyl transferase domain-containing protein</fullName>
    </recommendedName>
</protein>
<evidence type="ECO:0000313" key="3">
    <source>
        <dbReference type="Proteomes" id="UP000023268"/>
    </source>
</evidence>
<dbReference type="InterPro" id="IPR007345">
    <property type="entry name" value="Polysacch_pyruvyl_Trfase"/>
</dbReference>
<dbReference type="Pfam" id="PF04230">
    <property type="entry name" value="PS_pyruv_trans"/>
    <property type="match status" value="1"/>
</dbReference>
<dbReference type="RefSeq" id="WP_035609532.1">
    <property type="nucleotide sequence ID" value="NZ_JEMG01000001.1"/>
</dbReference>
<dbReference type="STRING" id="1458275.AZ34_15390"/>